<keyword evidence="3" id="KW-1185">Reference proteome</keyword>
<gene>
    <name evidence="2" type="ORF">C7959_11126</name>
</gene>
<dbReference type="SUPFAM" id="SSF55729">
    <property type="entry name" value="Acyl-CoA N-acyltransferases (Nat)"/>
    <property type="match status" value="1"/>
</dbReference>
<name>A0A4R8H8N4_9FIRM</name>
<dbReference type="RefSeq" id="WP_018248438.1">
    <property type="nucleotide sequence ID" value="NZ_SOEG01000011.1"/>
</dbReference>
<dbReference type="PANTHER" id="PTHR43072">
    <property type="entry name" value="N-ACETYLTRANSFERASE"/>
    <property type="match status" value="1"/>
</dbReference>
<dbReference type="Gene3D" id="3.40.630.30">
    <property type="match status" value="1"/>
</dbReference>
<dbReference type="PANTHER" id="PTHR43072:SF36">
    <property type="entry name" value="RIBOSOMAL-PROTEIN-ALANINE ACETYLTRANSFERASE"/>
    <property type="match status" value="1"/>
</dbReference>
<evidence type="ECO:0000313" key="3">
    <source>
        <dbReference type="Proteomes" id="UP000295832"/>
    </source>
</evidence>
<protein>
    <submittedName>
        <fullName evidence="2">Phosphinothricin acetyltransferase</fullName>
    </submittedName>
</protein>
<dbReference type="InterPro" id="IPR000182">
    <property type="entry name" value="GNAT_dom"/>
</dbReference>
<evidence type="ECO:0000259" key="1">
    <source>
        <dbReference type="PROSITE" id="PS51186"/>
    </source>
</evidence>
<sequence>MKIRFAKVEDLARITEIYNDAIINSTATFDMEKKTIKSRLEWFKDHDHKLAIFVAENEGNVMGWASLSLLFKKDAYSGTTEISLYVDKEYRGQGIGKALMKRIIEHANTNDQIHTIIARITGENKISIDLHQKFGFEFVGTLKEVGYKFERYVDVHLYQFLS</sequence>
<feature type="domain" description="N-acetyltransferase" evidence="1">
    <location>
        <begin position="1"/>
        <end position="162"/>
    </location>
</feature>
<dbReference type="AlphaFoldDB" id="A0A4R8H8N4"/>
<accession>A0A4R8H8N4</accession>
<dbReference type="PROSITE" id="PS51186">
    <property type="entry name" value="GNAT"/>
    <property type="match status" value="1"/>
</dbReference>
<dbReference type="Pfam" id="PF13420">
    <property type="entry name" value="Acetyltransf_4"/>
    <property type="match status" value="1"/>
</dbReference>
<dbReference type="InterPro" id="IPR016181">
    <property type="entry name" value="Acyl_CoA_acyltransferase"/>
</dbReference>
<keyword evidence="2" id="KW-0808">Transferase</keyword>
<dbReference type="STRING" id="926561.GCA_000379025_01256"/>
<dbReference type="GO" id="GO:0016747">
    <property type="term" value="F:acyltransferase activity, transferring groups other than amino-acyl groups"/>
    <property type="evidence" value="ECO:0007669"/>
    <property type="project" value="InterPro"/>
</dbReference>
<evidence type="ECO:0000313" key="2">
    <source>
        <dbReference type="EMBL" id="TDX51630.1"/>
    </source>
</evidence>
<proteinExistence type="predicted"/>
<dbReference type="EMBL" id="SOEG01000011">
    <property type="protein sequence ID" value="TDX51630.1"/>
    <property type="molecule type" value="Genomic_DNA"/>
</dbReference>
<dbReference type="CDD" id="cd04301">
    <property type="entry name" value="NAT_SF"/>
    <property type="match status" value="1"/>
</dbReference>
<reference evidence="2 3" key="1">
    <citation type="submission" date="2019-03" db="EMBL/GenBank/DDBJ databases">
        <title>Subsurface microbial communities from deep shales in Ohio and West Virginia, USA.</title>
        <authorList>
            <person name="Wrighton K."/>
        </authorList>
    </citation>
    <scope>NUCLEOTIDE SEQUENCE [LARGE SCALE GENOMIC DNA]</scope>
    <source>
        <strain evidence="2 3">MSL 6dP</strain>
    </source>
</reference>
<organism evidence="2 3">
    <name type="scientific">Orenia marismortui</name>
    <dbReference type="NCBI Taxonomy" id="46469"/>
    <lineage>
        <taxon>Bacteria</taxon>
        <taxon>Bacillati</taxon>
        <taxon>Bacillota</taxon>
        <taxon>Clostridia</taxon>
        <taxon>Halanaerobiales</taxon>
        <taxon>Halobacteroidaceae</taxon>
        <taxon>Orenia</taxon>
    </lineage>
</organism>
<dbReference type="Proteomes" id="UP000295832">
    <property type="component" value="Unassembled WGS sequence"/>
</dbReference>
<comment type="caution">
    <text evidence="2">The sequence shown here is derived from an EMBL/GenBank/DDBJ whole genome shotgun (WGS) entry which is preliminary data.</text>
</comment>